<dbReference type="AlphaFoldDB" id="A0A9N7Z8I3"/>
<organism evidence="2 3">
    <name type="scientific">Pleuronectes platessa</name>
    <name type="common">European plaice</name>
    <dbReference type="NCBI Taxonomy" id="8262"/>
    <lineage>
        <taxon>Eukaryota</taxon>
        <taxon>Metazoa</taxon>
        <taxon>Chordata</taxon>
        <taxon>Craniata</taxon>
        <taxon>Vertebrata</taxon>
        <taxon>Euteleostomi</taxon>
        <taxon>Actinopterygii</taxon>
        <taxon>Neopterygii</taxon>
        <taxon>Teleostei</taxon>
        <taxon>Neoteleostei</taxon>
        <taxon>Acanthomorphata</taxon>
        <taxon>Carangaria</taxon>
        <taxon>Pleuronectiformes</taxon>
        <taxon>Pleuronectoidei</taxon>
        <taxon>Pleuronectidae</taxon>
        <taxon>Pleuronectes</taxon>
    </lineage>
</organism>
<evidence type="ECO:0000313" key="2">
    <source>
        <dbReference type="EMBL" id="CAB1459268.1"/>
    </source>
</evidence>
<name>A0A9N7Z8I3_PLEPL</name>
<gene>
    <name evidence="2" type="ORF">PLEPLA_LOCUS47105</name>
</gene>
<evidence type="ECO:0000313" key="3">
    <source>
        <dbReference type="Proteomes" id="UP001153269"/>
    </source>
</evidence>
<keyword evidence="3" id="KW-1185">Reference proteome</keyword>
<evidence type="ECO:0000256" key="1">
    <source>
        <dbReference type="SAM" id="MobiDB-lite"/>
    </source>
</evidence>
<sequence>MEQAHWSACDVPGCHLPRPGMKLAPHSEGTCTQPSGGVYLSSCFFSGGQGGPQSCRTYKDKNLHTTAGAEQDQHDSPSHSIPPVASGIGRHKPAGGDGTG</sequence>
<dbReference type="Proteomes" id="UP001153269">
    <property type="component" value="Unassembled WGS sequence"/>
</dbReference>
<dbReference type="EMBL" id="CADEAL010004424">
    <property type="protein sequence ID" value="CAB1459268.1"/>
    <property type="molecule type" value="Genomic_DNA"/>
</dbReference>
<accession>A0A9N7Z8I3</accession>
<protein>
    <submittedName>
        <fullName evidence="2">Uncharacterized protein</fullName>
    </submittedName>
</protein>
<reference evidence="2" key="1">
    <citation type="submission" date="2020-03" db="EMBL/GenBank/DDBJ databases">
        <authorList>
            <person name="Weist P."/>
        </authorList>
    </citation>
    <scope>NUCLEOTIDE SEQUENCE</scope>
</reference>
<proteinExistence type="predicted"/>
<comment type="caution">
    <text evidence="2">The sequence shown here is derived from an EMBL/GenBank/DDBJ whole genome shotgun (WGS) entry which is preliminary data.</text>
</comment>
<feature type="region of interest" description="Disordered" evidence="1">
    <location>
        <begin position="48"/>
        <end position="100"/>
    </location>
</feature>